<organism evidence="1 2">
    <name type="scientific">Alkalibaculum bacchi</name>
    <dbReference type="NCBI Taxonomy" id="645887"/>
    <lineage>
        <taxon>Bacteria</taxon>
        <taxon>Bacillati</taxon>
        <taxon>Bacillota</taxon>
        <taxon>Clostridia</taxon>
        <taxon>Eubacteriales</taxon>
        <taxon>Eubacteriaceae</taxon>
        <taxon>Alkalibaculum</taxon>
    </lineage>
</organism>
<sequence length="273" mass="31131">MNIKLIAIDMDGTLLYSRNEITPRVKQAVLAAAEKGVKIVISTGRIYSSARQYTRLLGIETPIISSNGALIRKDDENIYKCSIPRDALEEATNLLIDYDDIYYRMYGDEVYYSKKENKAVKDFMNWNEGQKPEEQIKVKIISNPLEIFREGEDILKMFIVQEETRQKRYDELIRKLSEIKGVYCVSSMPKSMDVINKNVSKGHALEHLAKRYNITSDNIMSIGDNYNDIEMIQFAGIGVAMGNADDEVKRKADFVTKTNLEDGVAVAIEKYVL</sequence>
<dbReference type="SFLD" id="SFLDG01140">
    <property type="entry name" value="C2.B:_Phosphomannomutase_and_P"/>
    <property type="match status" value="1"/>
</dbReference>
<dbReference type="GO" id="GO:0016791">
    <property type="term" value="F:phosphatase activity"/>
    <property type="evidence" value="ECO:0007669"/>
    <property type="project" value="TreeGrafter"/>
</dbReference>
<dbReference type="SUPFAM" id="SSF56784">
    <property type="entry name" value="HAD-like"/>
    <property type="match status" value="1"/>
</dbReference>
<evidence type="ECO:0000313" key="1">
    <source>
        <dbReference type="EMBL" id="RBP64460.1"/>
    </source>
</evidence>
<protein>
    <recommendedName>
        <fullName evidence="3">Cof subfamily protein (Haloacid dehalogenase superfamily)/HAD superfamily hydrolase (TIGR01484 family)</fullName>
    </recommendedName>
</protein>
<dbReference type="NCBIfam" id="TIGR00099">
    <property type="entry name" value="Cof-subfamily"/>
    <property type="match status" value="1"/>
</dbReference>
<dbReference type="Proteomes" id="UP000253490">
    <property type="component" value="Unassembled WGS sequence"/>
</dbReference>
<dbReference type="PANTHER" id="PTHR10000">
    <property type="entry name" value="PHOSPHOSERINE PHOSPHATASE"/>
    <property type="match status" value="1"/>
</dbReference>
<dbReference type="RefSeq" id="WP_113920609.1">
    <property type="nucleotide sequence ID" value="NZ_QNRX01000008.1"/>
</dbReference>
<accession>A0A366I8K2</accession>
<name>A0A366I8K2_9FIRM</name>
<dbReference type="InterPro" id="IPR036412">
    <property type="entry name" value="HAD-like_sf"/>
</dbReference>
<dbReference type="CDD" id="cd07516">
    <property type="entry name" value="HAD_Pase"/>
    <property type="match status" value="1"/>
</dbReference>
<evidence type="ECO:0000313" key="2">
    <source>
        <dbReference type="Proteomes" id="UP000253490"/>
    </source>
</evidence>
<dbReference type="AlphaFoldDB" id="A0A366I8K2"/>
<dbReference type="GO" id="GO:0000287">
    <property type="term" value="F:magnesium ion binding"/>
    <property type="evidence" value="ECO:0007669"/>
    <property type="project" value="TreeGrafter"/>
</dbReference>
<dbReference type="Gene3D" id="3.30.1240.10">
    <property type="match status" value="1"/>
</dbReference>
<dbReference type="NCBIfam" id="TIGR01484">
    <property type="entry name" value="HAD-SF-IIB"/>
    <property type="match status" value="1"/>
</dbReference>
<dbReference type="Pfam" id="PF08282">
    <property type="entry name" value="Hydrolase_3"/>
    <property type="match status" value="1"/>
</dbReference>
<dbReference type="SFLD" id="SFLDS00003">
    <property type="entry name" value="Haloacid_Dehalogenase"/>
    <property type="match status" value="1"/>
</dbReference>
<dbReference type="SFLD" id="SFLDG01144">
    <property type="entry name" value="C2.B.4:_PGP_Like"/>
    <property type="match status" value="1"/>
</dbReference>
<reference evidence="1 2" key="1">
    <citation type="submission" date="2018-06" db="EMBL/GenBank/DDBJ databases">
        <title>Genomic Encyclopedia of Type Strains, Phase IV (KMG-IV): sequencing the most valuable type-strain genomes for metagenomic binning, comparative biology and taxonomic classification.</title>
        <authorList>
            <person name="Goeker M."/>
        </authorList>
    </citation>
    <scope>NUCLEOTIDE SEQUENCE [LARGE SCALE GENOMIC DNA]</scope>
    <source>
        <strain evidence="1 2">DSM 22112</strain>
    </source>
</reference>
<gene>
    <name evidence="1" type="ORF">DES36_10883</name>
</gene>
<dbReference type="Gene3D" id="3.40.50.1000">
    <property type="entry name" value="HAD superfamily/HAD-like"/>
    <property type="match status" value="1"/>
</dbReference>
<dbReference type="InterPro" id="IPR006379">
    <property type="entry name" value="HAD-SF_hydro_IIB"/>
</dbReference>
<dbReference type="OrthoDB" id="9781413at2"/>
<proteinExistence type="predicted"/>
<evidence type="ECO:0008006" key="3">
    <source>
        <dbReference type="Google" id="ProtNLM"/>
    </source>
</evidence>
<keyword evidence="2" id="KW-1185">Reference proteome</keyword>
<dbReference type="PANTHER" id="PTHR10000:SF8">
    <property type="entry name" value="HAD SUPERFAMILY HYDROLASE-LIKE, TYPE 3"/>
    <property type="match status" value="1"/>
</dbReference>
<dbReference type="InterPro" id="IPR023214">
    <property type="entry name" value="HAD_sf"/>
</dbReference>
<dbReference type="InterPro" id="IPR000150">
    <property type="entry name" value="Cof"/>
</dbReference>
<comment type="caution">
    <text evidence="1">The sequence shown here is derived from an EMBL/GenBank/DDBJ whole genome shotgun (WGS) entry which is preliminary data.</text>
</comment>
<dbReference type="GO" id="GO:0005829">
    <property type="term" value="C:cytosol"/>
    <property type="evidence" value="ECO:0007669"/>
    <property type="project" value="TreeGrafter"/>
</dbReference>
<dbReference type="EMBL" id="QNRX01000008">
    <property type="protein sequence ID" value="RBP64460.1"/>
    <property type="molecule type" value="Genomic_DNA"/>
</dbReference>
<dbReference type="PROSITE" id="PS01229">
    <property type="entry name" value="COF_2"/>
    <property type="match status" value="1"/>
</dbReference>